<evidence type="ECO:0000256" key="5">
    <source>
        <dbReference type="ARBA" id="ARBA00022723"/>
    </source>
</evidence>
<evidence type="ECO:0000256" key="10">
    <source>
        <dbReference type="ARBA" id="ARBA00032039"/>
    </source>
</evidence>
<dbReference type="EC" id="3.1.3.16" evidence="3"/>
<evidence type="ECO:0000256" key="4">
    <source>
        <dbReference type="ARBA" id="ARBA00014187"/>
    </source>
</evidence>
<keyword evidence="5" id="KW-0479">Metal-binding</keyword>
<dbReference type="NCBIfam" id="TIGR02245">
    <property type="entry name" value="HAD_IIID1"/>
    <property type="match status" value="1"/>
</dbReference>
<dbReference type="Pfam" id="PF00240">
    <property type="entry name" value="ubiquitin"/>
    <property type="match status" value="1"/>
</dbReference>
<dbReference type="Gene3D" id="3.10.20.90">
    <property type="entry name" value="Phosphatidylinositol 3-kinase Catalytic Subunit, Chain A, domain 1"/>
    <property type="match status" value="1"/>
</dbReference>
<dbReference type="PANTHER" id="PTHR48493">
    <property type="entry name" value="UBIQUITIN-LIKE DOMAIN-CONTAINING CTD PHOSPHATASE 1"/>
    <property type="match status" value="1"/>
</dbReference>
<keyword evidence="6" id="KW-0378">Hydrolase</keyword>
<name>A0A9Q0YP68_HOLLE</name>
<evidence type="ECO:0000256" key="7">
    <source>
        <dbReference type="ARBA" id="ARBA00022842"/>
    </source>
</evidence>
<evidence type="ECO:0000313" key="15">
    <source>
        <dbReference type="EMBL" id="KAJ8025993.1"/>
    </source>
</evidence>
<comment type="catalytic activity">
    <reaction evidence="12">
        <text>O-phospho-L-threonyl-[protein] + H2O = L-threonyl-[protein] + phosphate</text>
        <dbReference type="Rhea" id="RHEA:47004"/>
        <dbReference type="Rhea" id="RHEA-COMP:11060"/>
        <dbReference type="Rhea" id="RHEA-COMP:11605"/>
        <dbReference type="ChEBI" id="CHEBI:15377"/>
        <dbReference type="ChEBI" id="CHEBI:30013"/>
        <dbReference type="ChEBI" id="CHEBI:43474"/>
        <dbReference type="ChEBI" id="CHEBI:61977"/>
        <dbReference type="EC" id="3.1.3.16"/>
    </reaction>
</comment>
<reference evidence="15" key="1">
    <citation type="submission" date="2021-10" db="EMBL/GenBank/DDBJ databases">
        <title>Tropical sea cucumber genome reveals ecological adaptation and Cuvierian tubules defense mechanism.</title>
        <authorList>
            <person name="Chen T."/>
        </authorList>
    </citation>
    <scope>NUCLEOTIDE SEQUENCE</scope>
    <source>
        <strain evidence="15">Nanhai2018</strain>
        <tissue evidence="15">Muscle</tissue>
    </source>
</reference>
<dbReference type="InterPro" id="IPR000626">
    <property type="entry name" value="Ubiquitin-like_dom"/>
</dbReference>
<dbReference type="Proteomes" id="UP001152320">
    <property type="component" value="Chromosome 17"/>
</dbReference>
<evidence type="ECO:0000256" key="3">
    <source>
        <dbReference type="ARBA" id="ARBA00013081"/>
    </source>
</evidence>
<evidence type="ECO:0000313" key="16">
    <source>
        <dbReference type="Proteomes" id="UP001152320"/>
    </source>
</evidence>
<evidence type="ECO:0000259" key="13">
    <source>
        <dbReference type="PROSITE" id="PS50053"/>
    </source>
</evidence>
<dbReference type="GO" id="GO:0005634">
    <property type="term" value="C:nucleus"/>
    <property type="evidence" value="ECO:0007669"/>
    <property type="project" value="UniProtKB-SubCell"/>
</dbReference>
<dbReference type="PROSITE" id="PS50969">
    <property type="entry name" value="FCP1"/>
    <property type="match status" value="1"/>
</dbReference>
<evidence type="ECO:0000256" key="1">
    <source>
        <dbReference type="ARBA" id="ARBA00001946"/>
    </source>
</evidence>
<feature type="domain" description="FCP1 homology" evidence="14">
    <location>
        <begin position="136"/>
        <end position="296"/>
    </location>
</feature>
<dbReference type="OrthoDB" id="1711508at2759"/>
<evidence type="ECO:0000256" key="6">
    <source>
        <dbReference type="ARBA" id="ARBA00022801"/>
    </source>
</evidence>
<dbReference type="GO" id="GO:0046872">
    <property type="term" value="F:metal ion binding"/>
    <property type="evidence" value="ECO:0007669"/>
    <property type="project" value="UniProtKB-KW"/>
</dbReference>
<dbReference type="SMART" id="SM00213">
    <property type="entry name" value="UBQ"/>
    <property type="match status" value="1"/>
</dbReference>
<comment type="caution">
    <text evidence="15">The sequence shown here is derived from an EMBL/GenBank/DDBJ whole genome shotgun (WGS) entry which is preliminary data.</text>
</comment>
<dbReference type="EMBL" id="JAIZAY010000017">
    <property type="protein sequence ID" value="KAJ8025993.1"/>
    <property type="molecule type" value="Genomic_DNA"/>
</dbReference>
<dbReference type="SUPFAM" id="SSF56784">
    <property type="entry name" value="HAD-like"/>
    <property type="match status" value="1"/>
</dbReference>
<gene>
    <name evidence="15" type="ORF">HOLleu_33711</name>
</gene>
<feature type="domain" description="Ubiquitin-like" evidence="13">
    <location>
        <begin position="6"/>
        <end position="78"/>
    </location>
</feature>
<comment type="catalytic activity">
    <reaction evidence="11">
        <text>O-phospho-L-seryl-[protein] + H2O = L-seryl-[protein] + phosphate</text>
        <dbReference type="Rhea" id="RHEA:20629"/>
        <dbReference type="Rhea" id="RHEA-COMP:9863"/>
        <dbReference type="Rhea" id="RHEA-COMP:11604"/>
        <dbReference type="ChEBI" id="CHEBI:15377"/>
        <dbReference type="ChEBI" id="CHEBI:29999"/>
        <dbReference type="ChEBI" id="CHEBI:43474"/>
        <dbReference type="ChEBI" id="CHEBI:83421"/>
        <dbReference type="EC" id="3.1.3.16"/>
    </reaction>
</comment>
<dbReference type="InterPro" id="IPR029071">
    <property type="entry name" value="Ubiquitin-like_domsf"/>
</dbReference>
<dbReference type="GO" id="GO:0090364">
    <property type="term" value="P:regulation of proteasome assembly"/>
    <property type="evidence" value="ECO:0007669"/>
    <property type="project" value="InterPro"/>
</dbReference>
<keyword evidence="8" id="KW-0904">Protein phosphatase</keyword>
<proteinExistence type="predicted"/>
<dbReference type="InterPro" id="IPR051658">
    <property type="entry name" value="UBLCP1"/>
</dbReference>
<keyword evidence="9" id="KW-0539">Nucleus</keyword>
<dbReference type="InterPro" id="IPR011943">
    <property type="entry name" value="HAD-SF_hydro_IIID"/>
</dbReference>
<accession>A0A9Q0YP68</accession>
<dbReference type="Pfam" id="PF03031">
    <property type="entry name" value="NIF"/>
    <property type="match status" value="1"/>
</dbReference>
<evidence type="ECO:0000256" key="2">
    <source>
        <dbReference type="ARBA" id="ARBA00004123"/>
    </source>
</evidence>
<dbReference type="AlphaFoldDB" id="A0A9Q0YP68"/>
<evidence type="ECO:0000259" key="14">
    <source>
        <dbReference type="PROSITE" id="PS50969"/>
    </source>
</evidence>
<evidence type="ECO:0000256" key="11">
    <source>
        <dbReference type="ARBA" id="ARBA00047761"/>
    </source>
</evidence>
<keyword evidence="16" id="KW-1185">Reference proteome</keyword>
<dbReference type="InterPro" id="IPR023214">
    <property type="entry name" value="HAD_sf"/>
</dbReference>
<dbReference type="Gene3D" id="3.40.50.1000">
    <property type="entry name" value="HAD superfamily/HAD-like"/>
    <property type="match status" value="1"/>
</dbReference>
<comment type="subcellular location">
    <subcellularLocation>
        <location evidence="2">Nucleus</location>
    </subcellularLocation>
</comment>
<evidence type="ECO:0000256" key="9">
    <source>
        <dbReference type="ARBA" id="ARBA00023242"/>
    </source>
</evidence>
<dbReference type="SMART" id="SM00577">
    <property type="entry name" value="CPDc"/>
    <property type="match status" value="1"/>
</dbReference>
<keyword evidence="7" id="KW-0460">Magnesium</keyword>
<dbReference type="PROSITE" id="PS50053">
    <property type="entry name" value="UBIQUITIN_2"/>
    <property type="match status" value="1"/>
</dbReference>
<evidence type="ECO:0000256" key="12">
    <source>
        <dbReference type="ARBA" id="ARBA00048336"/>
    </source>
</evidence>
<dbReference type="SUPFAM" id="SSF54236">
    <property type="entry name" value="Ubiquitin-like"/>
    <property type="match status" value="1"/>
</dbReference>
<dbReference type="InterPro" id="IPR036412">
    <property type="entry name" value="HAD-like_sf"/>
</dbReference>
<sequence length="319" mass="36986">MAASMIKLVVKWSGQEYEITDLLGTDTVKDLKDVIKMKTGVLPERQKLLGLKLKGKVPADDVQLSELKIKPNTKIMMMGTCEETIAAANEKPADIGEVIDDFDFEETEIQTNQREEFLKKVEKRVKEYKIEVLNEPRPGKKLLVLDVDYTLFDHRSVAENAFQLMRPYLHEFLTAAYKHYDIVIWSATSMKWIEVKMRELGVSSHSDYKLTFMIDSSACITVQTPKYGIVETKPLGVIWGKFKEYTPENTIMFDDLRRNFLMNPQNGLKIRPFREAAKNQATDTELLKLMKYLEAIAPLDDLSTLNHRHWERYLQENDR</sequence>
<comment type="cofactor">
    <cofactor evidence="1">
        <name>Mg(2+)</name>
        <dbReference type="ChEBI" id="CHEBI:18420"/>
    </cofactor>
</comment>
<dbReference type="GO" id="GO:0004722">
    <property type="term" value="F:protein serine/threonine phosphatase activity"/>
    <property type="evidence" value="ECO:0007669"/>
    <property type="project" value="UniProtKB-EC"/>
</dbReference>
<organism evidence="15 16">
    <name type="scientific">Holothuria leucospilota</name>
    <name type="common">Black long sea cucumber</name>
    <name type="synonym">Mertensiothuria leucospilota</name>
    <dbReference type="NCBI Taxonomy" id="206669"/>
    <lineage>
        <taxon>Eukaryota</taxon>
        <taxon>Metazoa</taxon>
        <taxon>Echinodermata</taxon>
        <taxon>Eleutherozoa</taxon>
        <taxon>Echinozoa</taxon>
        <taxon>Holothuroidea</taxon>
        <taxon>Aspidochirotacea</taxon>
        <taxon>Aspidochirotida</taxon>
        <taxon>Holothuriidae</taxon>
        <taxon>Holothuria</taxon>
    </lineage>
</organism>
<evidence type="ECO:0000256" key="8">
    <source>
        <dbReference type="ARBA" id="ARBA00022912"/>
    </source>
</evidence>
<protein>
    <recommendedName>
        <fullName evidence="4">Ubiquitin-like domain-containing CTD phosphatase 1</fullName>
        <ecNumber evidence="3">3.1.3.16</ecNumber>
    </recommendedName>
    <alternativeName>
        <fullName evidence="10">Nuclear proteasome inhibitor UBLCP1</fullName>
    </alternativeName>
</protein>
<dbReference type="FunFam" id="3.10.20.90:FF:000060">
    <property type="entry name" value="ubiquitin-like domain-containing CTD phosphatase 1"/>
    <property type="match status" value="1"/>
</dbReference>
<dbReference type="CDD" id="cd01813">
    <property type="entry name" value="Ubl_UBLCP1"/>
    <property type="match status" value="1"/>
</dbReference>
<dbReference type="InterPro" id="IPR004274">
    <property type="entry name" value="FCP1_dom"/>
</dbReference>
<dbReference type="PANTHER" id="PTHR48493:SF1">
    <property type="entry name" value="UBIQUITIN-LIKE DOMAIN-CONTAINING CTD PHOSPHATASE 1"/>
    <property type="match status" value="1"/>
</dbReference>